<gene>
    <name evidence="3" type="ORF">NEF87_000689</name>
</gene>
<organism evidence="3 4">
    <name type="scientific">Candidatus Lokiarchaeum ossiferum</name>
    <dbReference type="NCBI Taxonomy" id="2951803"/>
    <lineage>
        <taxon>Archaea</taxon>
        <taxon>Promethearchaeati</taxon>
        <taxon>Promethearchaeota</taxon>
        <taxon>Promethearchaeia</taxon>
        <taxon>Promethearchaeales</taxon>
        <taxon>Promethearchaeaceae</taxon>
        <taxon>Candidatus Lokiarchaeum</taxon>
    </lineage>
</organism>
<reference evidence="3" key="1">
    <citation type="submission" date="2022-09" db="EMBL/GenBank/DDBJ databases">
        <title>Actin cytoskeleton and complex cell architecture in an #Asgard archaeon.</title>
        <authorList>
            <person name="Ponce Toledo R.I."/>
            <person name="Schleper C."/>
            <person name="Rodrigues Oliveira T."/>
            <person name="Wollweber F."/>
            <person name="Xu J."/>
            <person name="Rittmann S."/>
            <person name="Klingl A."/>
            <person name="Pilhofer M."/>
        </authorList>
    </citation>
    <scope>NUCLEOTIDE SEQUENCE</scope>
    <source>
        <strain evidence="3">B-35</strain>
    </source>
</reference>
<dbReference type="Gene3D" id="1.10.10.10">
    <property type="entry name" value="Winged helix-like DNA-binding domain superfamily/Winged helix DNA-binding domain"/>
    <property type="match status" value="1"/>
</dbReference>
<feature type="coiled-coil region" evidence="1">
    <location>
        <begin position="57"/>
        <end position="231"/>
    </location>
</feature>
<accession>A0ABY6HPB9</accession>
<dbReference type="Pfam" id="PF08279">
    <property type="entry name" value="HTH_11"/>
    <property type="match status" value="1"/>
</dbReference>
<dbReference type="InterPro" id="IPR036388">
    <property type="entry name" value="WH-like_DNA-bd_sf"/>
</dbReference>
<keyword evidence="1" id="KW-0175">Coiled coil</keyword>
<protein>
    <submittedName>
        <fullName evidence="3">Chromosome partition protein Smc</fullName>
    </submittedName>
</protein>
<keyword evidence="4" id="KW-1185">Reference proteome</keyword>
<proteinExistence type="predicted"/>
<dbReference type="EMBL" id="CP104013">
    <property type="protein sequence ID" value="UYP44404.1"/>
    <property type="molecule type" value="Genomic_DNA"/>
</dbReference>
<name>A0ABY6HPB9_9ARCH</name>
<evidence type="ECO:0000313" key="4">
    <source>
        <dbReference type="Proteomes" id="UP001208689"/>
    </source>
</evidence>
<dbReference type="InterPro" id="IPR013196">
    <property type="entry name" value="HTH_11"/>
</dbReference>
<dbReference type="Proteomes" id="UP001208689">
    <property type="component" value="Chromosome"/>
</dbReference>
<dbReference type="InterPro" id="IPR036390">
    <property type="entry name" value="WH_DNA-bd_sf"/>
</dbReference>
<dbReference type="SUPFAM" id="SSF46785">
    <property type="entry name" value="Winged helix' DNA-binding domain"/>
    <property type="match status" value="1"/>
</dbReference>
<feature type="domain" description="Helix-turn-helix type 11" evidence="2">
    <location>
        <begin position="270"/>
        <end position="321"/>
    </location>
</feature>
<evidence type="ECO:0000259" key="2">
    <source>
        <dbReference type="Pfam" id="PF08279"/>
    </source>
</evidence>
<sequence length="335" mass="39348">MQNYKDLDEDTDALYRRIQNIKSMLSEENSEYSDGSINLDEPVQDTDEYREFVLQYIDTIKDQIEENHEEYEQLYRLKAILEQNVQKLSDSLNVARKQIERQNIKLSSMSKAKNDFENKEKEFELTIRDYQSQMRELKKNSIEIDSKIAEVTTKNSELAQEISELMTDNAAFQREKDQMDKEIFNLGEKLIASEQALEAKQAEYDQINDRIKMIENQVNSNEDNTDDLLKENIELGEGILEMEKTINYLKEGLFKFMEFIRPDLPPKSLYKILYCLIENKTVKVKEFKTLTNITIKTAYSDIKELENMGMVYINRKNGRSYVDYTVSLVLGDEGI</sequence>
<evidence type="ECO:0000313" key="3">
    <source>
        <dbReference type="EMBL" id="UYP44404.1"/>
    </source>
</evidence>
<evidence type="ECO:0000256" key="1">
    <source>
        <dbReference type="SAM" id="Coils"/>
    </source>
</evidence>